<gene>
    <name evidence="4" type="ORF">EYF70_12165</name>
    <name evidence="3" type="ORF">GCM10007387_16330</name>
</gene>
<dbReference type="NCBIfam" id="TIGR02595">
    <property type="entry name" value="PEP_CTERM"/>
    <property type="match status" value="1"/>
</dbReference>
<feature type="signal peptide" evidence="1">
    <location>
        <begin position="1"/>
        <end position="20"/>
    </location>
</feature>
<keyword evidence="5" id="KW-1185">Reference proteome</keyword>
<reference evidence="3" key="1">
    <citation type="journal article" date="2014" name="Int. J. Syst. Evol. Microbiol.">
        <title>Complete genome sequence of Corynebacterium casei LMG S-19264T (=DSM 44701T), isolated from a smear-ripened cheese.</title>
        <authorList>
            <consortium name="US DOE Joint Genome Institute (JGI-PGF)"/>
            <person name="Walter F."/>
            <person name="Albersmeier A."/>
            <person name="Kalinowski J."/>
            <person name="Ruckert C."/>
        </authorList>
    </citation>
    <scope>NUCLEOTIDE SEQUENCE</scope>
    <source>
        <strain evidence="3">KCTC 12343</strain>
    </source>
</reference>
<dbReference type="EMBL" id="CP036401">
    <property type="protein sequence ID" value="QBI04998.1"/>
    <property type="molecule type" value="Genomic_DNA"/>
</dbReference>
<reference evidence="3" key="3">
    <citation type="submission" date="2022-12" db="EMBL/GenBank/DDBJ databases">
        <authorList>
            <person name="Sun Q."/>
            <person name="Kim S."/>
        </authorList>
    </citation>
    <scope>NUCLEOTIDE SEQUENCE</scope>
    <source>
        <strain evidence="3">KCTC 12343</strain>
    </source>
</reference>
<name>A0A411X821_9BURK</name>
<evidence type="ECO:0000313" key="6">
    <source>
        <dbReference type="Proteomes" id="UP000628442"/>
    </source>
</evidence>
<evidence type="ECO:0000313" key="4">
    <source>
        <dbReference type="EMBL" id="QBI04998.1"/>
    </source>
</evidence>
<evidence type="ECO:0000256" key="1">
    <source>
        <dbReference type="SAM" id="SignalP"/>
    </source>
</evidence>
<keyword evidence="1" id="KW-0732">Signal</keyword>
<dbReference type="Proteomes" id="UP000292307">
    <property type="component" value="Chromosome"/>
</dbReference>
<dbReference type="EMBL" id="BMWV01000003">
    <property type="protein sequence ID" value="GGY35096.1"/>
    <property type="molecule type" value="Genomic_DNA"/>
</dbReference>
<evidence type="ECO:0000313" key="3">
    <source>
        <dbReference type="EMBL" id="GGY35096.1"/>
    </source>
</evidence>
<feature type="domain" description="Ice-binding protein C-terminal" evidence="2">
    <location>
        <begin position="172"/>
        <end position="194"/>
    </location>
</feature>
<dbReference type="AlphaFoldDB" id="A0A411X821"/>
<evidence type="ECO:0000313" key="5">
    <source>
        <dbReference type="Proteomes" id="UP000292307"/>
    </source>
</evidence>
<sequence length="199" mass="21412">MIKKMVCGAVLAAMGSLAQAAAPALTEWEFTWKGFYVFPGGGSGWDDPELTFTGRFAGTDGNSDGILALGELTSLTFEHDDYNYAACPPATATDECNLASFSYSEASGLELKASNVWYSAAPGSEAWWVGESTSYDTSYGIEQVDFGYQMPGEYYTRTFTDYTVKTVTQISPVPEPATYAMLGAGLLLLGAARKSRQKK</sequence>
<organism evidence="3 6">
    <name type="scientific">Pseudoduganella albidiflava</name>
    <dbReference type="NCBI Taxonomy" id="321983"/>
    <lineage>
        <taxon>Bacteria</taxon>
        <taxon>Pseudomonadati</taxon>
        <taxon>Pseudomonadota</taxon>
        <taxon>Betaproteobacteria</taxon>
        <taxon>Burkholderiales</taxon>
        <taxon>Oxalobacteraceae</taxon>
        <taxon>Telluria group</taxon>
        <taxon>Pseudoduganella</taxon>
    </lineage>
</organism>
<protein>
    <submittedName>
        <fullName evidence="4">PEP-CTERM sorting domain-containing protein</fullName>
    </submittedName>
</protein>
<reference evidence="4 5" key="2">
    <citation type="submission" date="2019-02" db="EMBL/GenBank/DDBJ databases">
        <title>Draft Genome Sequences of Six Type Strains of the Genus Massilia.</title>
        <authorList>
            <person name="Miess H."/>
            <person name="Frediansyhah A."/>
            <person name="Gross H."/>
        </authorList>
    </citation>
    <scope>NUCLEOTIDE SEQUENCE [LARGE SCALE GENOMIC DNA]</scope>
    <source>
        <strain evidence="4 5">DSM 17472</strain>
    </source>
</reference>
<feature type="chain" id="PRO_5044602054" evidence="1">
    <location>
        <begin position="21"/>
        <end position="199"/>
    </location>
</feature>
<proteinExistence type="predicted"/>
<dbReference type="Proteomes" id="UP000628442">
    <property type="component" value="Unassembled WGS sequence"/>
</dbReference>
<dbReference type="OrthoDB" id="8708394at2"/>
<dbReference type="InterPro" id="IPR013424">
    <property type="entry name" value="Ice-binding_C"/>
</dbReference>
<accession>A0A411X821</accession>
<dbReference type="Pfam" id="PF07589">
    <property type="entry name" value="PEP-CTERM"/>
    <property type="match status" value="1"/>
</dbReference>
<evidence type="ECO:0000259" key="2">
    <source>
        <dbReference type="Pfam" id="PF07589"/>
    </source>
</evidence>